<dbReference type="Proteomes" id="UP001293593">
    <property type="component" value="Unassembled WGS sequence"/>
</dbReference>
<feature type="chain" id="PRO_5041959866" evidence="4">
    <location>
        <begin position="25"/>
        <end position="511"/>
    </location>
</feature>
<evidence type="ECO:0000313" key="6">
    <source>
        <dbReference type="Proteomes" id="UP001293593"/>
    </source>
</evidence>
<protein>
    <submittedName>
        <fullName evidence="5">Uncharacterized protein</fullName>
    </submittedName>
</protein>
<dbReference type="Pfam" id="PF00232">
    <property type="entry name" value="Glyco_hydro_1"/>
    <property type="match status" value="1"/>
</dbReference>
<keyword evidence="6" id="KW-1185">Reference proteome</keyword>
<name>A0AAE1NB99_9FABA</name>
<dbReference type="PANTHER" id="PTHR10353">
    <property type="entry name" value="GLYCOSYL HYDROLASE"/>
    <property type="match status" value="1"/>
</dbReference>
<dbReference type="GO" id="GO:0005975">
    <property type="term" value="P:carbohydrate metabolic process"/>
    <property type="evidence" value="ECO:0007669"/>
    <property type="project" value="InterPro"/>
</dbReference>
<dbReference type="InterPro" id="IPR033132">
    <property type="entry name" value="GH_1_N_CS"/>
</dbReference>
<evidence type="ECO:0000256" key="2">
    <source>
        <dbReference type="ARBA" id="ARBA00022801"/>
    </source>
</evidence>
<sequence length="511" mass="57545">MRMAGGGFLLLVALVATASTLAAAAGGSAKPSRYSAPFNRTLFPHDFVFGAGSSSYQNEGAANIDGRGPSIWDTFTKHHPEKIVDHSTGDVAADFYHQYKTDIHLMKKIGLDSFRFSISWTRIFPEGRGKVNDLGVKFYNNVINELLANGITPCVTLFHWDLPQVLEDEYGGFLSPKIVDDFKEYADFCFKTFGDRVKTWVTVNEPYVFIVSGYNGGTKAPGRCSKYVGNCTAGDSATEPYLASHHLLLAHAATVRLYRTKYQATQKGKIGITLVTHWFKPKSNTMMDRVAANRALEFFLAWHGDPVTHGDYPKGMKSIVGDRLPKFSKAESEMLKGSYDFLGMNYYTSNFAQHNSLSASTLNKSFTSDMQVTFSGTRNGVSVGTPTALSWLYVCPKGLYELLIYMKLKYNNPPIYIHENGVAEGNDASKPINEAIKDSIRIRYHDSHLRNLLRAIKEGVNVKGYYVWAFTDNFEWEHGYTFRFGLTYVDYNNLKRKLKYSAYWLKMFLLR</sequence>
<dbReference type="GO" id="GO:0008422">
    <property type="term" value="F:beta-glucosidase activity"/>
    <property type="evidence" value="ECO:0007669"/>
    <property type="project" value="TreeGrafter"/>
</dbReference>
<comment type="caution">
    <text evidence="5">The sequence shown here is derived from an EMBL/GenBank/DDBJ whole genome shotgun (WGS) entry which is preliminary data.</text>
</comment>
<proteinExistence type="inferred from homology"/>
<organism evidence="5 6">
    <name type="scientific">Acacia crassicarpa</name>
    <name type="common">northern wattle</name>
    <dbReference type="NCBI Taxonomy" id="499986"/>
    <lineage>
        <taxon>Eukaryota</taxon>
        <taxon>Viridiplantae</taxon>
        <taxon>Streptophyta</taxon>
        <taxon>Embryophyta</taxon>
        <taxon>Tracheophyta</taxon>
        <taxon>Spermatophyta</taxon>
        <taxon>Magnoliopsida</taxon>
        <taxon>eudicotyledons</taxon>
        <taxon>Gunneridae</taxon>
        <taxon>Pentapetalae</taxon>
        <taxon>rosids</taxon>
        <taxon>fabids</taxon>
        <taxon>Fabales</taxon>
        <taxon>Fabaceae</taxon>
        <taxon>Caesalpinioideae</taxon>
        <taxon>mimosoid clade</taxon>
        <taxon>Acacieae</taxon>
        <taxon>Acacia</taxon>
    </lineage>
</organism>
<dbReference type="FunFam" id="3.20.20.80:FF:000022">
    <property type="entry name" value="Beta-glucosidase 11"/>
    <property type="match status" value="1"/>
</dbReference>
<accession>A0AAE1NB99</accession>
<evidence type="ECO:0000313" key="5">
    <source>
        <dbReference type="EMBL" id="KAK4285541.1"/>
    </source>
</evidence>
<comment type="similarity">
    <text evidence="1 3">Belongs to the glycosyl hydrolase 1 family.</text>
</comment>
<dbReference type="Gene3D" id="3.20.20.80">
    <property type="entry name" value="Glycosidases"/>
    <property type="match status" value="1"/>
</dbReference>
<evidence type="ECO:0000256" key="4">
    <source>
        <dbReference type="SAM" id="SignalP"/>
    </source>
</evidence>
<keyword evidence="4" id="KW-0732">Signal</keyword>
<evidence type="ECO:0000256" key="3">
    <source>
        <dbReference type="RuleBase" id="RU003690"/>
    </source>
</evidence>
<feature type="signal peptide" evidence="4">
    <location>
        <begin position="1"/>
        <end position="24"/>
    </location>
</feature>
<evidence type="ECO:0000256" key="1">
    <source>
        <dbReference type="ARBA" id="ARBA00010838"/>
    </source>
</evidence>
<keyword evidence="2" id="KW-0378">Hydrolase</keyword>
<dbReference type="PROSITE" id="PS00653">
    <property type="entry name" value="GLYCOSYL_HYDROL_F1_2"/>
    <property type="match status" value="1"/>
</dbReference>
<reference evidence="5" key="1">
    <citation type="submission" date="2023-10" db="EMBL/GenBank/DDBJ databases">
        <title>Chromosome-level genome of the transformable northern wattle, Acacia crassicarpa.</title>
        <authorList>
            <person name="Massaro I."/>
            <person name="Sinha N.R."/>
            <person name="Poethig S."/>
            <person name="Leichty A.R."/>
        </authorList>
    </citation>
    <scope>NUCLEOTIDE SEQUENCE</scope>
    <source>
        <strain evidence="5">Acra3RX</strain>
        <tissue evidence="5">Leaf</tissue>
    </source>
</reference>
<dbReference type="InterPro" id="IPR017853">
    <property type="entry name" value="GH"/>
</dbReference>
<gene>
    <name evidence="5" type="ORF">QN277_002228</name>
</gene>
<dbReference type="PRINTS" id="PR00131">
    <property type="entry name" value="GLHYDRLASE1"/>
</dbReference>
<dbReference type="SUPFAM" id="SSF51445">
    <property type="entry name" value="(Trans)glycosidases"/>
    <property type="match status" value="1"/>
</dbReference>
<dbReference type="InterPro" id="IPR001360">
    <property type="entry name" value="Glyco_hydro_1"/>
</dbReference>
<dbReference type="AlphaFoldDB" id="A0AAE1NB99"/>
<dbReference type="PANTHER" id="PTHR10353:SF297">
    <property type="entry name" value="VICIANIN HYDROLASE-LIKE"/>
    <property type="match status" value="1"/>
</dbReference>
<dbReference type="EMBL" id="JAWXYG010000001">
    <property type="protein sequence ID" value="KAK4285541.1"/>
    <property type="molecule type" value="Genomic_DNA"/>
</dbReference>